<dbReference type="AlphaFoldDB" id="A0A1J4V986"/>
<dbReference type="PANTHER" id="PTHR33677">
    <property type="entry name" value="TRANSCRIPTIONAL REPRESSOR FRMR-RELATED"/>
    <property type="match status" value="1"/>
</dbReference>
<accession>A0A1J4V986</accession>
<comment type="subunit">
    <text evidence="2">Homodimer.</text>
</comment>
<organism evidence="7 8">
    <name type="scientific">Candidatus Nomurabacteria bacterium CG1_02_47_685</name>
    <dbReference type="NCBI Taxonomy" id="1805282"/>
    <lineage>
        <taxon>Bacteria</taxon>
        <taxon>Candidatus Nomuraibacteriota</taxon>
    </lineage>
</organism>
<keyword evidence="3" id="KW-0963">Cytoplasm</keyword>
<dbReference type="InterPro" id="IPR038390">
    <property type="entry name" value="Metal_Tscrpt_repr_sf"/>
</dbReference>
<evidence type="ECO:0000313" key="8">
    <source>
        <dbReference type="Proteomes" id="UP000183206"/>
    </source>
</evidence>
<comment type="caution">
    <text evidence="7">The sequence shown here is derived from an EMBL/GenBank/DDBJ whole genome shotgun (WGS) entry which is preliminary data.</text>
</comment>
<proteinExistence type="predicted"/>
<evidence type="ECO:0000256" key="5">
    <source>
        <dbReference type="ARBA" id="ARBA00039938"/>
    </source>
</evidence>
<evidence type="ECO:0000313" key="7">
    <source>
        <dbReference type="EMBL" id="OIO31841.1"/>
    </source>
</evidence>
<dbReference type="Gene3D" id="1.20.58.1000">
    <property type="entry name" value="Metal-sensitive repressor, helix protomer"/>
    <property type="match status" value="1"/>
</dbReference>
<name>A0A1J4V986_9BACT</name>
<evidence type="ECO:0000256" key="1">
    <source>
        <dbReference type="ARBA" id="ARBA00004496"/>
    </source>
</evidence>
<dbReference type="EMBL" id="MNVO01000055">
    <property type="protein sequence ID" value="OIO31841.1"/>
    <property type="molecule type" value="Genomic_DNA"/>
</dbReference>
<gene>
    <name evidence="7" type="ORF">AUJ44_03655</name>
</gene>
<dbReference type="STRING" id="1805282.AUJ44_03655"/>
<dbReference type="GO" id="GO:0046872">
    <property type="term" value="F:metal ion binding"/>
    <property type="evidence" value="ECO:0007669"/>
    <property type="project" value="UniProtKB-KW"/>
</dbReference>
<dbReference type="GO" id="GO:0045892">
    <property type="term" value="P:negative regulation of DNA-templated transcription"/>
    <property type="evidence" value="ECO:0007669"/>
    <property type="project" value="UniProtKB-ARBA"/>
</dbReference>
<dbReference type="Proteomes" id="UP000183206">
    <property type="component" value="Unassembled WGS sequence"/>
</dbReference>
<protein>
    <recommendedName>
        <fullName evidence="5">Copper-sensing transcriptional repressor CsoR</fullName>
    </recommendedName>
    <alternativeName>
        <fullName evidence="6">Copper-sensitive operon repressor</fullName>
    </alternativeName>
</protein>
<dbReference type="InterPro" id="IPR003735">
    <property type="entry name" value="Metal_Tscrpt_repr"/>
</dbReference>
<dbReference type="GO" id="GO:0003677">
    <property type="term" value="F:DNA binding"/>
    <property type="evidence" value="ECO:0007669"/>
    <property type="project" value="InterPro"/>
</dbReference>
<sequence>MQSKKLSTKKDKSLKLAKQARGTLEKVIKMIEEDKYCPEIIQQADSAVGLLKTVKKELLAGHLDTCAFERMKENKDGAIKELLKIYNLSN</sequence>
<evidence type="ECO:0000256" key="3">
    <source>
        <dbReference type="ARBA" id="ARBA00022490"/>
    </source>
</evidence>
<comment type="subcellular location">
    <subcellularLocation>
        <location evidence="1">Cytoplasm</location>
    </subcellularLocation>
</comment>
<evidence type="ECO:0000256" key="4">
    <source>
        <dbReference type="ARBA" id="ARBA00022723"/>
    </source>
</evidence>
<evidence type="ECO:0000256" key="2">
    <source>
        <dbReference type="ARBA" id="ARBA00011738"/>
    </source>
</evidence>
<keyword evidence="4" id="KW-0479">Metal-binding</keyword>
<dbReference type="Pfam" id="PF02583">
    <property type="entry name" value="Trns_repr_metal"/>
    <property type="match status" value="1"/>
</dbReference>
<dbReference type="GO" id="GO:0005737">
    <property type="term" value="C:cytoplasm"/>
    <property type="evidence" value="ECO:0007669"/>
    <property type="project" value="UniProtKB-SubCell"/>
</dbReference>
<evidence type="ECO:0000256" key="6">
    <source>
        <dbReference type="ARBA" id="ARBA00041544"/>
    </source>
</evidence>
<dbReference type="PANTHER" id="PTHR33677:SF4">
    <property type="entry name" value="COPPER-SENSING TRANSCRIPTIONAL REPRESSOR CSOR"/>
    <property type="match status" value="1"/>
</dbReference>
<reference evidence="7 8" key="1">
    <citation type="journal article" date="2016" name="Environ. Microbiol.">
        <title>Genomic resolution of a cold subsurface aquifer community provides metabolic insights for novel microbes adapted to high CO concentrations.</title>
        <authorList>
            <person name="Probst A.J."/>
            <person name="Castelle C.J."/>
            <person name="Singh A."/>
            <person name="Brown C.T."/>
            <person name="Anantharaman K."/>
            <person name="Sharon I."/>
            <person name="Hug L.A."/>
            <person name="Burstein D."/>
            <person name="Emerson J.B."/>
            <person name="Thomas B.C."/>
            <person name="Banfield J.F."/>
        </authorList>
    </citation>
    <scope>NUCLEOTIDE SEQUENCE [LARGE SCALE GENOMIC DNA]</scope>
    <source>
        <strain evidence="7">CG1_02_47_685</strain>
    </source>
</reference>